<name>A0A8T2A7I1_9BRAS</name>
<evidence type="ECO:0000256" key="1">
    <source>
        <dbReference type="SAM" id="MobiDB-lite"/>
    </source>
</evidence>
<feature type="region of interest" description="Disordered" evidence="1">
    <location>
        <begin position="1"/>
        <end position="27"/>
    </location>
</feature>
<feature type="compositionally biased region" description="Basic and acidic residues" evidence="1">
    <location>
        <begin position="9"/>
        <end position="25"/>
    </location>
</feature>
<comment type="caution">
    <text evidence="2">The sequence shown here is derived from an EMBL/GenBank/DDBJ whole genome shotgun (WGS) entry which is preliminary data.</text>
</comment>
<keyword evidence="3" id="KW-1185">Reference proteome</keyword>
<protein>
    <submittedName>
        <fullName evidence="2">Uncharacterized protein</fullName>
    </submittedName>
</protein>
<proteinExistence type="predicted"/>
<dbReference type="AlphaFoldDB" id="A0A8T2A7I1"/>
<dbReference type="EMBL" id="JAEFBK010000009">
    <property type="protein sequence ID" value="KAG7567681.1"/>
    <property type="molecule type" value="Genomic_DNA"/>
</dbReference>
<sequence>MRFVAMRLHTKDQAKKERKNYKSPEEGPVAKWEPTVKRYFTVSYGRSTASSGQIGVASRGFSKLSEVIDISSAAHGVSLQKTRSWDEGVSSKFFNTPLTDIFKGKKVIICGLPLRKCVSLHLPLFLDHVYMLEQMI</sequence>
<dbReference type="Proteomes" id="UP000694240">
    <property type="component" value="Chromosome 9"/>
</dbReference>
<gene>
    <name evidence="2" type="ORF">ISN45_Aa04g005340</name>
</gene>
<reference evidence="2 3" key="1">
    <citation type="submission" date="2020-12" db="EMBL/GenBank/DDBJ databases">
        <title>Concerted genomic and epigenomic changes stabilize Arabidopsis allopolyploids.</title>
        <authorList>
            <person name="Chen Z."/>
        </authorList>
    </citation>
    <scope>NUCLEOTIDE SEQUENCE [LARGE SCALE GENOMIC DNA]</scope>
    <source>
        <strain evidence="2">Allo738</strain>
        <tissue evidence="2">Leaf</tissue>
    </source>
</reference>
<organism evidence="2 3">
    <name type="scientific">Arabidopsis thaliana x Arabidopsis arenosa</name>
    <dbReference type="NCBI Taxonomy" id="1240361"/>
    <lineage>
        <taxon>Eukaryota</taxon>
        <taxon>Viridiplantae</taxon>
        <taxon>Streptophyta</taxon>
        <taxon>Embryophyta</taxon>
        <taxon>Tracheophyta</taxon>
        <taxon>Spermatophyta</taxon>
        <taxon>Magnoliopsida</taxon>
        <taxon>eudicotyledons</taxon>
        <taxon>Gunneridae</taxon>
        <taxon>Pentapetalae</taxon>
        <taxon>rosids</taxon>
        <taxon>malvids</taxon>
        <taxon>Brassicales</taxon>
        <taxon>Brassicaceae</taxon>
        <taxon>Camelineae</taxon>
        <taxon>Arabidopsis</taxon>
    </lineage>
</organism>
<evidence type="ECO:0000313" key="3">
    <source>
        <dbReference type="Proteomes" id="UP000694240"/>
    </source>
</evidence>
<accession>A0A8T2A7I1</accession>
<evidence type="ECO:0000313" key="2">
    <source>
        <dbReference type="EMBL" id="KAG7567681.1"/>
    </source>
</evidence>